<keyword evidence="1" id="KW-1277">Toxin-antitoxin system</keyword>
<dbReference type="STRING" id="1073325.SAMN05444483_10252"/>
<name>A0A1M5DP78_SALEC</name>
<proteinExistence type="predicted"/>
<reference evidence="3" key="1">
    <citation type="submission" date="2016-11" db="EMBL/GenBank/DDBJ databases">
        <authorList>
            <person name="Varghese N."/>
            <person name="Submissions S."/>
        </authorList>
    </citation>
    <scope>NUCLEOTIDE SEQUENCE [LARGE SCALE GENOMIC DNA]</scope>
    <source>
        <strain evidence="3">DSM 24579</strain>
    </source>
</reference>
<dbReference type="EMBL" id="FQVT01000002">
    <property type="protein sequence ID" value="SHF68783.1"/>
    <property type="molecule type" value="Genomic_DNA"/>
</dbReference>
<dbReference type="Pfam" id="PF05016">
    <property type="entry name" value="ParE_toxin"/>
    <property type="match status" value="1"/>
</dbReference>
<dbReference type="Gene3D" id="3.30.2310.20">
    <property type="entry name" value="RelE-like"/>
    <property type="match status" value="1"/>
</dbReference>
<gene>
    <name evidence="2" type="ORF">SAMN05444483_10252</name>
</gene>
<protein>
    <submittedName>
        <fullName evidence="2">ParE toxin of type II toxin-antitoxin system, parDE</fullName>
    </submittedName>
</protein>
<dbReference type="AlphaFoldDB" id="A0A1M5DP78"/>
<dbReference type="InterPro" id="IPR007712">
    <property type="entry name" value="RelE/ParE_toxin"/>
</dbReference>
<accession>A0A1M5DP78</accession>
<evidence type="ECO:0000313" key="3">
    <source>
        <dbReference type="Proteomes" id="UP000183945"/>
    </source>
</evidence>
<evidence type="ECO:0000256" key="1">
    <source>
        <dbReference type="ARBA" id="ARBA00022649"/>
    </source>
</evidence>
<dbReference type="Proteomes" id="UP000183945">
    <property type="component" value="Unassembled WGS sequence"/>
</dbReference>
<sequence length="101" mass="12054">MNYAISMDFEIIISPRASFEIDKALSWYSAKETHLGLELLDEINTEFKLLSSNPFLFPETKKKYREVPLRRFPYIIIYRIFRNDILIQSVFNTHQNPIKKP</sequence>
<keyword evidence="3" id="KW-1185">Reference proteome</keyword>
<organism evidence="2 3">
    <name type="scientific">Salegentibacter echinorum</name>
    <dbReference type="NCBI Taxonomy" id="1073325"/>
    <lineage>
        <taxon>Bacteria</taxon>
        <taxon>Pseudomonadati</taxon>
        <taxon>Bacteroidota</taxon>
        <taxon>Flavobacteriia</taxon>
        <taxon>Flavobacteriales</taxon>
        <taxon>Flavobacteriaceae</taxon>
        <taxon>Salegentibacter</taxon>
    </lineage>
</organism>
<evidence type="ECO:0000313" key="2">
    <source>
        <dbReference type="EMBL" id="SHF68783.1"/>
    </source>
</evidence>
<dbReference type="InterPro" id="IPR035093">
    <property type="entry name" value="RelE/ParE_toxin_dom_sf"/>
</dbReference>